<keyword evidence="3" id="KW-1185">Reference proteome</keyword>
<proteinExistence type="predicted"/>
<protein>
    <submittedName>
        <fullName evidence="2">Uncharacterized protein</fullName>
    </submittedName>
</protein>
<feature type="region of interest" description="Disordered" evidence="1">
    <location>
        <begin position="1"/>
        <end position="21"/>
    </location>
</feature>
<evidence type="ECO:0000313" key="3">
    <source>
        <dbReference type="Proteomes" id="UP000198615"/>
    </source>
</evidence>
<organism evidence="2 3">
    <name type="scientific">Thalassobaculum litoreum DSM 18839</name>
    <dbReference type="NCBI Taxonomy" id="1123362"/>
    <lineage>
        <taxon>Bacteria</taxon>
        <taxon>Pseudomonadati</taxon>
        <taxon>Pseudomonadota</taxon>
        <taxon>Alphaproteobacteria</taxon>
        <taxon>Rhodospirillales</taxon>
        <taxon>Thalassobaculaceae</taxon>
        <taxon>Thalassobaculum</taxon>
    </lineage>
</organism>
<reference evidence="2 3" key="1">
    <citation type="submission" date="2016-10" db="EMBL/GenBank/DDBJ databases">
        <authorList>
            <person name="Varghese N."/>
            <person name="Submissions S."/>
        </authorList>
    </citation>
    <scope>NUCLEOTIDE SEQUENCE [LARGE SCALE GENOMIC DNA]</scope>
    <source>
        <strain evidence="2 3">DSM 18839</strain>
    </source>
</reference>
<dbReference type="RefSeq" id="WP_139189180.1">
    <property type="nucleotide sequence ID" value="NZ_FNBW01000005.1"/>
</dbReference>
<name>A0A8G2BGR0_9PROT</name>
<dbReference type="AlphaFoldDB" id="A0A8G2BGR0"/>
<accession>A0A8G2BGR0</accession>
<gene>
    <name evidence="2" type="ORF">SAMN05660686_01780</name>
</gene>
<sequence>MNRRAKSRSSRPRRRTPATGSKWAVPMAVGAIALTALGGVGYAVVSGADTVRPDDLGCYESAAPQGSTTIWWDASMSWSPSQERDIRAAVAQAWETLPFNDRFSVITTEADTVGDLAPRRVELCGPARSESDYARHGIEKTASSGFLSNEADKRFHEAVQPVVDSVFSETKAQQKVLAIDSPLLEQFQAISRGSGFRDAGGRKRLLVISDGIQNTEIARFCDVKGDLPPFERFKDKPEYARVAPAAMSGVEVSFYLVLHADYGPHCTEDELAAFWSAYFEEAGASRVAVYRLRPSGKD</sequence>
<dbReference type="OrthoDB" id="7551043at2"/>
<dbReference type="EMBL" id="FNBW01000005">
    <property type="protein sequence ID" value="SDF61686.1"/>
    <property type="molecule type" value="Genomic_DNA"/>
</dbReference>
<feature type="compositionally biased region" description="Basic residues" evidence="1">
    <location>
        <begin position="1"/>
        <end position="16"/>
    </location>
</feature>
<comment type="caution">
    <text evidence="2">The sequence shown here is derived from an EMBL/GenBank/DDBJ whole genome shotgun (WGS) entry which is preliminary data.</text>
</comment>
<evidence type="ECO:0000256" key="1">
    <source>
        <dbReference type="SAM" id="MobiDB-lite"/>
    </source>
</evidence>
<dbReference type="Proteomes" id="UP000198615">
    <property type="component" value="Unassembled WGS sequence"/>
</dbReference>
<evidence type="ECO:0000313" key="2">
    <source>
        <dbReference type="EMBL" id="SDF61686.1"/>
    </source>
</evidence>